<name>A0ABW2SL45_9ACTO</name>
<gene>
    <name evidence="3" type="ORF">ACFQWG_06500</name>
</gene>
<dbReference type="InterPro" id="IPR036779">
    <property type="entry name" value="LysM_dom_sf"/>
</dbReference>
<dbReference type="Gene3D" id="3.10.350.10">
    <property type="entry name" value="LysM domain"/>
    <property type="match status" value="1"/>
</dbReference>
<sequence length="166" mass="16894">MSALIMASGGAPARAPRPRRLRAVPDAPLADVRDISTAPSAARRREAVLAEDPAAQRRPAGGASVRVGAGAREAAGRRSPVLRIVTGMAAVVAATGVAVAAGIAAQPDPYAGPTFTHSVSAGESVWGLAAQLGSDRPLDEVVHDIERLNDLDRGLSAGQEVTLPVE</sequence>
<feature type="compositionally biased region" description="Low complexity" evidence="1">
    <location>
        <begin position="57"/>
        <end position="72"/>
    </location>
</feature>
<organism evidence="3 4">
    <name type="scientific">Schaalia naturae</name>
    <dbReference type="NCBI Taxonomy" id="635203"/>
    <lineage>
        <taxon>Bacteria</taxon>
        <taxon>Bacillati</taxon>
        <taxon>Actinomycetota</taxon>
        <taxon>Actinomycetes</taxon>
        <taxon>Actinomycetales</taxon>
        <taxon>Actinomycetaceae</taxon>
        <taxon>Schaalia</taxon>
    </lineage>
</organism>
<feature type="transmembrane region" description="Helical" evidence="2">
    <location>
        <begin position="81"/>
        <end position="105"/>
    </location>
</feature>
<dbReference type="RefSeq" id="WP_380973359.1">
    <property type="nucleotide sequence ID" value="NZ_JBHTEF010000001.1"/>
</dbReference>
<reference evidence="4" key="1">
    <citation type="journal article" date="2019" name="Int. J. Syst. Evol. Microbiol.">
        <title>The Global Catalogue of Microorganisms (GCM) 10K type strain sequencing project: providing services to taxonomists for standard genome sequencing and annotation.</title>
        <authorList>
            <consortium name="The Broad Institute Genomics Platform"/>
            <consortium name="The Broad Institute Genome Sequencing Center for Infectious Disease"/>
            <person name="Wu L."/>
            <person name="Ma J."/>
        </authorList>
    </citation>
    <scope>NUCLEOTIDE SEQUENCE [LARGE SCALE GENOMIC DNA]</scope>
    <source>
        <strain evidence="4">CCUG 56698</strain>
    </source>
</reference>
<evidence type="ECO:0000256" key="2">
    <source>
        <dbReference type="SAM" id="Phobius"/>
    </source>
</evidence>
<dbReference type="Proteomes" id="UP001596527">
    <property type="component" value="Unassembled WGS sequence"/>
</dbReference>
<keyword evidence="4" id="KW-1185">Reference proteome</keyword>
<evidence type="ECO:0000313" key="4">
    <source>
        <dbReference type="Proteomes" id="UP001596527"/>
    </source>
</evidence>
<keyword evidence="2" id="KW-0472">Membrane</keyword>
<keyword evidence="2" id="KW-1133">Transmembrane helix</keyword>
<feature type="region of interest" description="Disordered" evidence="1">
    <location>
        <begin position="1"/>
        <end position="72"/>
    </location>
</feature>
<protein>
    <submittedName>
        <fullName evidence="3">LysM peptidoglycan-binding domain-containing protein</fullName>
    </submittedName>
</protein>
<dbReference type="EMBL" id="JBHTEF010000001">
    <property type="protein sequence ID" value="MFC7580847.1"/>
    <property type="molecule type" value="Genomic_DNA"/>
</dbReference>
<proteinExistence type="predicted"/>
<keyword evidence="2" id="KW-0812">Transmembrane</keyword>
<comment type="caution">
    <text evidence="3">The sequence shown here is derived from an EMBL/GenBank/DDBJ whole genome shotgun (WGS) entry which is preliminary data.</text>
</comment>
<accession>A0ABW2SL45</accession>
<evidence type="ECO:0000313" key="3">
    <source>
        <dbReference type="EMBL" id="MFC7580847.1"/>
    </source>
</evidence>
<evidence type="ECO:0000256" key="1">
    <source>
        <dbReference type="SAM" id="MobiDB-lite"/>
    </source>
</evidence>